<keyword evidence="4" id="KW-1185">Reference proteome</keyword>
<evidence type="ECO:0000313" key="4">
    <source>
        <dbReference type="Proteomes" id="UP001163046"/>
    </source>
</evidence>
<dbReference type="OrthoDB" id="5954507at2759"/>
<organism evidence="3 4">
    <name type="scientific">Desmophyllum pertusum</name>
    <dbReference type="NCBI Taxonomy" id="174260"/>
    <lineage>
        <taxon>Eukaryota</taxon>
        <taxon>Metazoa</taxon>
        <taxon>Cnidaria</taxon>
        <taxon>Anthozoa</taxon>
        <taxon>Hexacorallia</taxon>
        <taxon>Scleractinia</taxon>
        <taxon>Caryophylliina</taxon>
        <taxon>Caryophylliidae</taxon>
        <taxon>Desmophyllum</taxon>
    </lineage>
</organism>
<dbReference type="EMBL" id="MU827782">
    <property type="protein sequence ID" value="KAJ7336495.1"/>
    <property type="molecule type" value="Genomic_DNA"/>
</dbReference>
<feature type="coiled-coil region" evidence="1">
    <location>
        <begin position="60"/>
        <end position="91"/>
    </location>
</feature>
<accession>A0A9W9YDW4</accession>
<reference evidence="3" key="1">
    <citation type="submission" date="2023-01" db="EMBL/GenBank/DDBJ databases">
        <title>Genome assembly of the deep-sea coral Lophelia pertusa.</title>
        <authorList>
            <person name="Herrera S."/>
            <person name="Cordes E."/>
        </authorList>
    </citation>
    <scope>NUCLEOTIDE SEQUENCE</scope>
    <source>
        <strain evidence="3">USNM1676648</strain>
        <tissue evidence="3">Polyp</tissue>
    </source>
</reference>
<protein>
    <submittedName>
        <fullName evidence="3">Uncharacterized protein</fullName>
    </submittedName>
</protein>
<evidence type="ECO:0000313" key="3">
    <source>
        <dbReference type="EMBL" id="KAJ7336495.1"/>
    </source>
</evidence>
<keyword evidence="1" id="KW-0175">Coiled coil</keyword>
<name>A0A9W9YDW4_9CNID</name>
<feature type="region of interest" description="Disordered" evidence="2">
    <location>
        <begin position="1"/>
        <end position="21"/>
    </location>
</feature>
<evidence type="ECO:0000256" key="1">
    <source>
        <dbReference type="SAM" id="Coils"/>
    </source>
</evidence>
<dbReference type="AlphaFoldDB" id="A0A9W9YDW4"/>
<evidence type="ECO:0000256" key="2">
    <source>
        <dbReference type="SAM" id="MobiDB-lite"/>
    </source>
</evidence>
<dbReference type="Proteomes" id="UP001163046">
    <property type="component" value="Unassembled WGS sequence"/>
</dbReference>
<proteinExistence type="predicted"/>
<sequence>MSQDDSQADSSEARTENDSWKIRSPCLDAHHEAFILRSSWTVGNLYAANLHLGQSYVKQVKDLEKQRKVWLSRKEKEQEAMLRRFEALKKRAKNSYHSDSLSQVKDSEVERALGHNVRKSRQRATTVGTCSQVASLEKLGSPAEREHLKNHRSTSQPAGTGFIVVLPMKDNSVHDQFGFQKHGTLPRTRSMPNARSMACAFASSSRSGGALRRTLSVLPSSIKSPRYFATEPERNLTANSHLIPRWLPSNLRSQNIREKSLM</sequence>
<feature type="compositionally biased region" description="Low complexity" evidence="2">
    <location>
        <begin position="1"/>
        <end position="10"/>
    </location>
</feature>
<feature type="compositionally biased region" description="Basic and acidic residues" evidence="2">
    <location>
        <begin position="11"/>
        <end position="21"/>
    </location>
</feature>
<gene>
    <name evidence="3" type="ORF">OS493_011698</name>
</gene>
<comment type="caution">
    <text evidence="3">The sequence shown here is derived from an EMBL/GenBank/DDBJ whole genome shotgun (WGS) entry which is preliminary data.</text>
</comment>